<keyword evidence="5" id="KW-0677">Repeat</keyword>
<dbReference type="SMART" id="SM00208">
    <property type="entry name" value="TNFR"/>
    <property type="match status" value="2"/>
</dbReference>
<evidence type="ECO:0000256" key="1">
    <source>
        <dbReference type="ARBA" id="ARBA00004613"/>
    </source>
</evidence>
<dbReference type="Gene3D" id="2.10.50.10">
    <property type="entry name" value="Tumor Necrosis Factor Receptor, subunit A, domain 2"/>
    <property type="match status" value="2"/>
</dbReference>
<dbReference type="InterPro" id="IPR052459">
    <property type="entry name" value="TNFRSF_decoy_receptor"/>
</dbReference>
<keyword evidence="3" id="KW-0053">Apoptosis</keyword>
<proteinExistence type="predicted"/>
<comment type="subcellular location">
    <subcellularLocation>
        <location evidence="1">Secreted</location>
    </subcellularLocation>
</comment>
<dbReference type="GO" id="GO:0006915">
    <property type="term" value="P:apoptotic process"/>
    <property type="evidence" value="ECO:0007669"/>
    <property type="project" value="UniProtKB-KW"/>
</dbReference>
<dbReference type="Proteomes" id="UP000054359">
    <property type="component" value="Unassembled WGS sequence"/>
</dbReference>
<dbReference type="PANTHER" id="PTHR23097:SF181">
    <property type="entry name" value="CASPASE-8-LIKE"/>
    <property type="match status" value="1"/>
</dbReference>
<feature type="non-terminal residue" evidence="11">
    <location>
        <position position="210"/>
    </location>
</feature>
<dbReference type="Pfam" id="PF00020">
    <property type="entry name" value="TNFR_c6"/>
    <property type="match status" value="2"/>
</dbReference>
<keyword evidence="9" id="KW-0472">Membrane</keyword>
<evidence type="ECO:0000256" key="6">
    <source>
        <dbReference type="ARBA" id="ARBA00023157"/>
    </source>
</evidence>
<evidence type="ECO:0000313" key="11">
    <source>
        <dbReference type="EMBL" id="KFM78954.1"/>
    </source>
</evidence>
<evidence type="ECO:0000259" key="10">
    <source>
        <dbReference type="PROSITE" id="PS50050"/>
    </source>
</evidence>
<keyword evidence="6 8" id="KW-1015">Disulfide bond</keyword>
<protein>
    <recommendedName>
        <fullName evidence="10">TNFR-Cys domain-containing protein</fullName>
    </recommendedName>
</protein>
<keyword evidence="2" id="KW-0964">Secreted</keyword>
<feature type="transmembrane region" description="Helical" evidence="9">
    <location>
        <begin position="162"/>
        <end position="185"/>
    </location>
</feature>
<evidence type="ECO:0000256" key="5">
    <source>
        <dbReference type="ARBA" id="ARBA00022737"/>
    </source>
</evidence>
<evidence type="ECO:0000256" key="9">
    <source>
        <dbReference type="SAM" id="Phobius"/>
    </source>
</evidence>
<feature type="repeat" description="TNFR-Cys" evidence="8">
    <location>
        <begin position="63"/>
        <end position="103"/>
    </location>
</feature>
<feature type="disulfide bond" evidence="8">
    <location>
        <begin position="64"/>
        <end position="79"/>
    </location>
</feature>
<dbReference type="SUPFAM" id="SSF57586">
    <property type="entry name" value="TNF receptor-like"/>
    <property type="match status" value="2"/>
</dbReference>
<evidence type="ECO:0000256" key="3">
    <source>
        <dbReference type="ARBA" id="ARBA00022703"/>
    </source>
</evidence>
<keyword evidence="4" id="KW-0732">Signal</keyword>
<feature type="domain" description="TNFR-Cys" evidence="10">
    <location>
        <begin position="63"/>
        <end position="103"/>
    </location>
</feature>
<feature type="disulfide bond" evidence="8">
    <location>
        <begin position="82"/>
        <end position="95"/>
    </location>
</feature>
<evidence type="ECO:0000313" key="12">
    <source>
        <dbReference type="Proteomes" id="UP000054359"/>
    </source>
</evidence>
<gene>
    <name evidence="11" type="ORF">X975_07422</name>
</gene>
<reference evidence="11 12" key="1">
    <citation type="submission" date="2013-11" db="EMBL/GenBank/DDBJ databases">
        <title>Genome sequencing of Stegodyphus mimosarum.</title>
        <authorList>
            <person name="Bechsgaard J."/>
        </authorList>
    </citation>
    <scope>NUCLEOTIDE SEQUENCE [LARGE SCALE GENOMIC DNA]</scope>
</reference>
<dbReference type="PANTHER" id="PTHR23097">
    <property type="entry name" value="TUMOR NECROSIS FACTOR RECEPTOR SUPERFAMILY MEMBER"/>
    <property type="match status" value="1"/>
</dbReference>
<evidence type="ECO:0000256" key="8">
    <source>
        <dbReference type="PROSITE-ProRule" id="PRU00206"/>
    </source>
</evidence>
<evidence type="ECO:0000256" key="7">
    <source>
        <dbReference type="ARBA" id="ARBA00023180"/>
    </source>
</evidence>
<sequence length="210" mass="23485">MKKGYFEIGLFLLLLHFGWNLKFVMTKRSHHHRPQNLSDCSSCPPGYGVERHCNRHHDTECTACASDHYSSHHSSHRPCYPCSRCGVGLYVAHPCTASKDTVCDSCHTYKGPHNENFYERCVKPLLNQGRNSSGGVYNPTSLTKESQSVIAVDIPQSISSSVVIVSGVIIGSLAVILVATCFVAYKRRYCKRTDHRYLYEAVATQEAVML</sequence>
<organism evidence="11 12">
    <name type="scientific">Stegodyphus mimosarum</name>
    <name type="common">African social velvet spider</name>
    <dbReference type="NCBI Taxonomy" id="407821"/>
    <lineage>
        <taxon>Eukaryota</taxon>
        <taxon>Metazoa</taxon>
        <taxon>Ecdysozoa</taxon>
        <taxon>Arthropoda</taxon>
        <taxon>Chelicerata</taxon>
        <taxon>Arachnida</taxon>
        <taxon>Araneae</taxon>
        <taxon>Araneomorphae</taxon>
        <taxon>Entelegynae</taxon>
        <taxon>Eresoidea</taxon>
        <taxon>Eresidae</taxon>
        <taxon>Stegodyphus</taxon>
    </lineage>
</organism>
<accession>A0A087UNL5</accession>
<keyword evidence="9" id="KW-1133">Transmembrane helix</keyword>
<keyword evidence="9" id="KW-0812">Transmembrane</keyword>
<dbReference type="OrthoDB" id="10048028at2759"/>
<evidence type="ECO:0000256" key="2">
    <source>
        <dbReference type="ARBA" id="ARBA00022525"/>
    </source>
</evidence>
<dbReference type="EMBL" id="KK120748">
    <property type="protein sequence ID" value="KFM78954.1"/>
    <property type="molecule type" value="Genomic_DNA"/>
</dbReference>
<dbReference type="STRING" id="407821.A0A087UNL5"/>
<dbReference type="GO" id="GO:0005576">
    <property type="term" value="C:extracellular region"/>
    <property type="evidence" value="ECO:0007669"/>
    <property type="project" value="UniProtKB-SubCell"/>
</dbReference>
<evidence type="ECO:0000256" key="4">
    <source>
        <dbReference type="ARBA" id="ARBA00022729"/>
    </source>
</evidence>
<keyword evidence="7" id="KW-0325">Glycoprotein</keyword>
<dbReference type="InterPro" id="IPR001368">
    <property type="entry name" value="TNFR/NGFR_Cys_rich_reg"/>
</dbReference>
<keyword evidence="12" id="KW-1185">Reference proteome</keyword>
<name>A0A087UNL5_STEMI</name>
<dbReference type="AlphaFoldDB" id="A0A087UNL5"/>
<dbReference type="PROSITE" id="PS50050">
    <property type="entry name" value="TNFR_NGFR_2"/>
    <property type="match status" value="1"/>
</dbReference>
<dbReference type="OMA" id="FYERCVK"/>
<feature type="disulfide bond" evidence="8">
    <location>
        <begin position="85"/>
        <end position="103"/>
    </location>
</feature>